<dbReference type="OrthoDB" id="14304at10239"/>
<reference evidence="1 2" key="1">
    <citation type="journal article" date="2015" name="Genome Announc.">
        <title>Complete Genome Sequence of Citrobacter freundii Myophage Moogle.</title>
        <authorList>
            <person name="Nguyen Q.T."/>
            <person name="Luna A.J."/>
            <person name="Hernandez A.C."/>
            <person name="Kuty Everett G.F."/>
        </authorList>
    </citation>
    <scope>NUCLEOTIDE SEQUENCE [LARGE SCALE GENOMIC DNA]</scope>
</reference>
<dbReference type="Proteomes" id="UP000030203">
    <property type="component" value="Segment"/>
</dbReference>
<dbReference type="RefSeq" id="YP_009145678.1">
    <property type="nucleotide sequence ID" value="NC_027293.1"/>
</dbReference>
<gene>
    <name evidence="1" type="ORF">CPT_Moogle35</name>
</gene>
<dbReference type="GeneID" id="24573974"/>
<dbReference type="KEGG" id="vg:24573974"/>
<protein>
    <submittedName>
        <fullName evidence="1">Uncharacterized protein</fullName>
    </submittedName>
</protein>
<sequence>MQRMYIHPDITNFVQALERIETLYLEAQKEYAYQHRRMVDVQHEIELSEGYDDELKCSVFEHMKEISSERRKAKDTIFLIDTLKNKLQNGTDLDSLSKLLQDAESIWDRNYFPRSEKGLDFSSQEGLRLSRLTINKMREIKDENCK</sequence>
<name>A0A0A0RP09_9CAUD</name>
<proteinExistence type="predicted"/>
<dbReference type="EMBL" id="KM236239">
    <property type="protein sequence ID" value="AIW03772.1"/>
    <property type="molecule type" value="Genomic_DNA"/>
</dbReference>
<evidence type="ECO:0000313" key="2">
    <source>
        <dbReference type="Proteomes" id="UP000030203"/>
    </source>
</evidence>
<accession>A0A0A0RP09</accession>
<organism evidence="1 2">
    <name type="scientific">Citrobacter phage Moogle</name>
    <dbReference type="NCBI Taxonomy" id="1540094"/>
    <lineage>
        <taxon>Viruses</taxon>
        <taxon>Duplodnaviria</taxon>
        <taxon>Heunggongvirae</taxon>
        <taxon>Uroviricota</taxon>
        <taxon>Caudoviricetes</taxon>
        <taxon>Andersonviridae</taxon>
        <taxon>Ounavirinae</taxon>
        <taxon>Mooglevirus</taxon>
        <taxon>Mooglevirus moogle</taxon>
    </lineage>
</organism>
<keyword evidence="2" id="KW-1185">Reference proteome</keyword>
<evidence type="ECO:0000313" key="1">
    <source>
        <dbReference type="EMBL" id="AIW03772.1"/>
    </source>
</evidence>